<dbReference type="PANTHER" id="PTHR31852">
    <property type="entry name" value="LATE EMBRYOGENESIS ABUNDANT (LEA) HYDROXYPROLINE-RICH GLYCOPROTEIN FAMILY"/>
    <property type="match status" value="1"/>
</dbReference>
<proteinExistence type="predicted"/>
<evidence type="ECO:0000313" key="1">
    <source>
        <dbReference type="EMBL" id="KAL2348006.1"/>
    </source>
</evidence>
<name>A0ABD1NIU4_9FABA</name>
<reference evidence="1 2" key="1">
    <citation type="submission" date="2024-08" db="EMBL/GenBank/DDBJ databases">
        <title>Insights into the chromosomal genome structure of Flemingia macrophylla.</title>
        <authorList>
            <person name="Ding Y."/>
            <person name="Zhao Y."/>
            <person name="Bi W."/>
            <person name="Wu M."/>
            <person name="Zhao G."/>
            <person name="Gong Y."/>
            <person name="Li W."/>
            <person name="Zhang P."/>
        </authorList>
    </citation>
    <scope>NUCLEOTIDE SEQUENCE [LARGE SCALE GENOMIC DNA]</scope>
    <source>
        <strain evidence="1">DYQJB</strain>
        <tissue evidence="1">Leaf</tissue>
    </source>
</reference>
<sequence>MMYYKKHINKERRSAKCFVFFLSAFVILCALVLVSATVLRPRKPRLRILTSAESNQFTYNATSPPSFNATFTIFLTIRNPNYGSFSYRTTTLSVLLAAANIARREIAAGTVGYRDTKQLSVTVNVGSVTENNLSGSLSLTSYVKLSGTVHLLKIIDVRKSVEIACDMNLDLASHAIQGIECH</sequence>
<protein>
    <recommendedName>
        <fullName evidence="3">Late embryogenesis abundant protein LEA-2 subgroup domain-containing protein</fullName>
    </recommendedName>
</protein>
<dbReference type="Proteomes" id="UP001603857">
    <property type="component" value="Unassembled WGS sequence"/>
</dbReference>
<keyword evidence="2" id="KW-1185">Reference proteome</keyword>
<comment type="caution">
    <text evidence="1">The sequence shown here is derived from an EMBL/GenBank/DDBJ whole genome shotgun (WGS) entry which is preliminary data.</text>
</comment>
<accession>A0ABD1NIU4</accession>
<dbReference type="AlphaFoldDB" id="A0ABD1NIU4"/>
<dbReference type="EMBL" id="JBGMDY010000001">
    <property type="protein sequence ID" value="KAL2348006.1"/>
    <property type="molecule type" value="Genomic_DNA"/>
</dbReference>
<organism evidence="1 2">
    <name type="scientific">Flemingia macrophylla</name>
    <dbReference type="NCBI Taxonomy" id="520843"/>
    <lineage>
        <taxon>Eukaryota</taxon>
        <taxon>Viridiplantae</taxon>
        <taxon>Streptophyta</taxon>
        <taxon>Embryophyta</taxon>
        <taxon>Tracheophyta</taxon>
        <taxon>Spermatophyta</taxon>
        <taxon>Magnoliopsida</taxon>
        <taxon>eudicotyledons</taxon>
        <taxon>Gunneridae</taxon>
        <taxon>Pentapetalae</taxon>
        <taxon>rosids</taxon>
        <taxon>fabids</taxon>
        <taxon>Fabales</taxon>
        <taxon>Fabaceae</taxon>
        <taxon>Papilionoideae</taxon>
        <taxon>50 kb inversion clade</taxon>
        <taxon>NPAAA clade</taxon>
        <taxon>indigoferoid/millettioid clade</taxon>
        <taxon>Phaseoleae</taxon>
        <taxon>Flemingia</taxon>
    </lineage>
</organism>
<evidence type="ECO:0008006" key="3">
    <source>
        <dbReference type="Google" id="ProtNLM"/>
    </source>
</evidence>
<evidence type="ECO:0000313" key="2">
    <source>
        <dbReference type="Proteomes" id="UP001603857"/>
    </source>
</evidence>
<dbReference type="InterPro" id="IPR055301">
    <property type="entry name" value="Lea14-like_2"/>
</dbReference>
<gene>
    <name evidence="1" type="ORF">Fmac_002006</name>
</gene>